<dbReference type="AlphaFoldDB" id="A0A517QPA9"/>
<accession>A0A517QPA9</accession>
<gene>
    <name evidence="4" type="primary">yxeO</name>
    <name evidence="4" type="ORF">Mal48_27190</name>
</gene>
<dbReference type="GO" id="GO:0022857">
    <property type="term" value="F:transmembrane transporter activity"/>
    <property type="evidence" value="ECO:0007669"/>
    <property type="project" value="TreeGrafter"/>
</dbReference>
<evidence type="ECO:0000256" key="2">
    <source>
        <dbReference type="ARBA" id="ARBA00022840"/>
    </source>
</evidence>
<dbReference type="GO" id="GO:0005886">
    <property type="term" value="C:plasma membrane"/>
    <property type="evidence" value="ECO:0007669"/>
    <property type="project" value="TreeGrafter"/>
</dbReference>
<dbReference type="PANTHER" id="PTHR24220">
    <property type="entry name" value="IMPORT ATP-BINDING PROTEIN"/>
    <property type="match status" value="1"/>
</dbReference>
<dbReference type="Gene3D" id="3.40.50.300">
    <property type="entry name" value="P-loop containing nucleotide triphosphate hydrolases"/>
    <property type="match status" value="2"/>
</dbReference>
<evidence type="ECO:0000313" key="5">
    <source>
        <dbReference type="Proteomes" id="UP000315724"/>
    </source>
</evidence>
<dbReference type="GO" id="GO:0005524">
    <property type="term" value="F:ATP binding"/>
    <property type="evidence" value="ECO:0007669"/>
    <property type="project" value="UniProtKB-KW"/>
</dbReference>
<dbReference type="PROSITE" id="PS50893">
    <property type="entry name" value="ABC_TRANSPORTER_2"/>
    <property type="match status" value="1"/>
</dbReference>
<keyword evidence="5" id="KW-1185">Reference proteome</keyword>
<dbReference type="InterPro" id="IPR003439">
    <property type="entry name" value="ABC_transporter-like_ATP-bd"/>
</dbReference>
<evidence type="ECO:0000313" key="4">
    <source>
        <dbReference type="EMBL" id="QDT33466.1"/>
    </source>
</evidence>
<dbReference type="GO" id="GO:0016887">
    <property type="term" value="F:ATP hydrolysis activity"/>
    <property type="evidence" value="ECO:0007669"/>
    <property type="project" value="InterPro"/>
</dbReference>
<evidence type="ECO:0000256" key="1">
    <source>
        <dbReference type="ARBA" id="ARBA00022741"/>
    </source>
</evidence>
<feature type="domain" description="ABC transporter" evidence="3">
    <location>
        <begin position="22"/>
        <end position="226"/>
    </location>
</feature>
<keyword evidence="4" id="KW-0378">Hydrolase</keyword>
<dbReference type="PROSITE" id="PS00675">
    <property type="entry name" value="SIGMA54_INTERACT_1"/>
    <property type="match status" value="1"/>
</dbReference>
<dbReference type="KEGG" id="tpol:Mal48_27190"/>
<protein>
    <submittedName>
        <fullName evidence="4">Putative amino-acid import ATP-binding protein YxeO</fullName>
        <ecNumber evidence="4">3.6.3.-</ecNumber>
    </submittedName>
</protein>
<dbReference type="RefSeq" id="WP_145199807.1">
    <property type="nucleotide sequence ID" value="NZ_CP036267.1"/>
</dbReference>
<dbReference type="InterPro" id="IPR025662">
    <property type="entry name" value="Sigma_54_int_dom_ATP-bd_1"/>
</dbReference>
<dbReference type="EC" id="3.6.3.-" evidence="4"/>
<dbReference type="EMBL" id="CP036267">
    <property type="protein sequence ID" value="QDT33466.1"/>
    <property type="molecule type" value="Genomic_DNA"/>
</dbReference>
<dbReference type="SMART" id="SM00382">
    <property type="entry name" value="AAA"/>
    <property type="match status" value="1"/>
</dbReference>
<reference evidence="4 5" key="1">
    <citation type="submission" date="2019-02" db="EMBL/GenBank/DDBJ databases">
        <title>Deep-cultivation of Planctomycetes and their phenomic and genomic characterization uncovers novel biology.</title>
        <authorList>
            <person name="Wiegand S."/>
            <person name="Jogler M."/>
            <person name="Boedeker C."/>
            <person name="Pinto D."/>
            <person name="Vollmers J."/>
            <person name="Rivas-Marin E."/>
            <person name="Kohn T."/>
            <person name="Peeters S.H."/>
            <person name="Heuer A."/>
            <person name="Rast P."/>
            <person name="Oberbeckmann S."/>
            <person name="Bunk B."/>
            <person name="Jeske O."/>
            <person name="Meyerdierks A."/>
            <person name="Storesund J.E."/>
            <person name="Kallscheuer N."/>
            <person name="Luecker S."/>
            <person name="Lage O.M."/>
            <person name="Pohl T."/>
            <person name="Merkel B.J."/>
            <person name="Hornburger P."/>
            <person name="Mueller R.-W."/>
            <person name="Bruemmer F."/>
            <person name="Labrenz M."/>
            <person name="Spormann A.M."/>
            <person name="Op den Camp H."/>
            <person name="Overmann J."/>
            <person name="Amann R."/>
            <person name="Jetten M.S.M."/>
            <person name="Mascher T."/>
            <person name="Medema M.H."/>
            <person name="Devos D.P."/>
            <person name="Kaster A.-K."/>
            <person name="Ovreas L."/>
            <person name="Rohde M."/>
            <person name="Galperin M.Y."/>
            <person name="Jogler C."/>
        </authorList>
    </citation>
    <scope>NUCLEOTIDE SEQUENCE [LARGE SCALE GENOMIC DNA]</scope>
    <source>
        <strain evidence="4 5">Mal48</strain>
    </source>
</reference>
<dbReference type="Proteomes" id="UP000315724">
    <property type="component" value="Chromosome"/>
</dbReference>
<sequence length="249" mass="26985">MKISAQHQFLPKTNSTRSSMVMDNFGISFEQGLHVIADGLDLPVQSGQIVIFTGESGSGKSSLMKSLRTELERDHQTIVSLDELDLGTEILVDELDLPFEEALQLLSACGLGEAHLLLRTPHELSDGQRYRFRLAKALSSRADWIVADEYTATLDRTLAKVVSLNLRKTADRSATGFLLATTHDDIIDDLSPDIHVHCQLNGTIDVHVAESNGSKKKASRSLMASGFHLAPNPTGRISHGGITAATNSG</sequence>
<evidence type="ECO:0000259" key="3">
    <source>
        <dbReference type="PROSITE" id="PS50893"/>
    </source>
</evidence>
<dbReference type="InterPro" id="IPR015854">
    <property type="entry name" value="ABC_transpr_LolD-like"/>
</dbReference>
<keyword evidence="1" id="KW-0547">Nucleotide-binding</keyword>
<proteinExistence type="predicted"/>
<name>A0A517QPA9_9PLAN</name>
<dbReference type="InterPro" id="IPR003593">
    <property type="entry name" value="AAA+_ATPase"/>
</dbReference>
<dbReference type="SUPFAM" id="SSF52540">
    <property type="entry name" value="P-loop containing nucleoside triphosphate hydrolases"/>
    <property type="match status" value="1"/>
</dbReference>
<organism evidence="4 5">
    <name type="scientific">Thalassoglobus polymorphus</name>
    <dbReference type="NCBI Taxonomy" id="2527994"/>
    <lineage>
        <taxon>Bacteria</taxon>
        <taxon>Pseudomonadati</taxon>
        <taxon>Planctomycetota</taxon>
        <taxon>Planctomycetia</taxon>
        <taxon>Planctomycetales</taxon>
        <taxon>Planctomycetaceae</taxon>
        <taxon>Thalassoglobus</taxon>
    </lineage>
</organism>
<dbReference type="InterPro" id="IPR027417">
    <property type="entry name" value="P-loop_NTPase"/>
</dbReference>
<dbReference type="Pfam" id="PF00005">
    <property type="entry name" value="ABC_tran"/>
    <property type="match status" value="1"/>
</dbReference>
<keyword evidence="2 4" id="KW-0067">ATP-binding</keyword>
<dbReference type="OrthoDB" id="9802264at2"/>